<feature type="compositionally biased region" description="Low complexity" evidence="10">
    <location>
        <begin position="76"/>
        <end position="95"/>
    </location>
</feature>
<keyword evidence="9" id="KW-0472">Membrane</keyword>
<feature type="domain" description="TonB C-terminal" evidence="11">
    <location>
        <begin position="139"/>
        <end position="227"/>
    </location>
</feature>
<dbReference type="GO" id="GO:0015031">
    <property type="term" value="P:protein transport"/>
    <property type="evidence" value="ECO:0007669"/>
    <property type="project" value="UniProtKB-KW"/>
</dbReference>
<keyword evidence="13" id="KW-1185">Reference proteome</keyword>
<evidence type="ECO:0000256" key="1">
    <source>
        <dbReference type="ARBA" id="ARBA00004383"/>
    </source>
</evidence>
<evidence type="ECO:0000256" key="2">
    <source>
        <dbReference type="ARBA" id="ARBA00006555"/>
    </source>
</evidence>
<keyword evidence="8" id="KW-1133">Transmembrane helix</keyword>
<comment type="subcellular location">
    <subcellularLocation>
        <location evidence="1">Cell inner membrane</location>
        <topology evidence="1">Single-pass membrane protein</topology>
        <orientation evidence="1">Periplasmic side</orientation>
    </subcellularLocation>
</comment>
<dbReference type="PANTHER" id="PTHR33446:SF2">
    <property type="entry name" value="PROTEIN TONB"/>
    <property type="match status" value="1"/>
</dbReference>
<evidence type="ECO:0000256" key="7">
    <source>
        <dbReference type="ARBA" id="ARBA00022927"/>
    </source>
</evidence>
<keyword evidence="7" id="KW-0653">Protein transport</keyword>
<dbReference type="PANTHER" id="PTHR33446">
    <property type="entry name" value="PROTEIN TONB-RELATED"/>
    <property type="match status" value="1"/>
</dbReference>
<dbReference type="Pfam" id="PF03544">
    <property type="entry name" value="TonB_C"/>
    <property type="match status" value="1"/>
</dbReference>
<keyword evidence="6" id="KW-0812">Transmembrane</keyword>
<evidence type="ECO:0000256" key="8">
    <source>
        <dbReference type="ARBA" id="ARBA00022989"/>
    </source>
</evidence>
<evidence type="ECO:0000256" key="4">
    <source>
        <dbReference type="ARBA" id="ARBA00022475"/>
    </source>
</evidence>
<dbReference type="PROSITE" id="PS52015">
    <property type="entry name" value="TONB_CTD"/>
    <property type="match status" value="1"/>
</dbReference>
<keyword evidence="3" id="KW-0813">Transport</keyword>
<feature type="region of interest" description="Disordered" evidence="10">
    <location>
        <begin position="117"/>
        <end position="139"/>
    </location>
</feature>
<evidence type="ECO:0000256" key="9">
    <source>
        <dbReference type="ARBA" id="ARBA00023136"/>
    </source>
</evidence>
<reference evidence="12 13" key="1">
    <citation type="submission" date="2019-03" db="EMBL/GenBank/DDBJ databases">
        <title>Genomic Encyclopedia of Type Strains, Phase IV (KMG-IV): sequencing the most valuable type-strain genomes for metagenomic binning, comparative biology and taxonomic classification.</title>
        <authorList>
            <person name="Goeker M."/>
        </authorList>
    </citation>
    <scope>NUCLEOTIDE SEQUENCE [LARGE SCALE GENOMIC DNA]</scope>
    <source>
        <strain evidence="12 13">DSM 25059</strain>
    </source>
</reference>
<dbReference type="NCBIfam" id="TIGR01352">
    <property type="entry name" value="tonB_Cterm"/>
    <property type="match status" value="1"/>
</dbReference>
<evidence type="ECO:0000313" key="12">
    <source>
        <dbReference type="EMBL" id="TDN81187.1"/>
    </source>
</evidence>
<sequence>MAAASASRYAAPPRTRLRGGLAAFGLVTGLGLFAGLMPARHAAKQQEQAKLTLFDVPKERKEAPPPPVPIQRQADRQSQSAAPRAGATPRAIAPTPAKPAPAPTANIQAMRLSVPTGALRPAEPPPPPAPPAPPKSDRAALRADYAATLWAHIRIYRPRGVHIPGTARIAFTVRADGTLDDVTLALSSGSAMLDRLALRTVRRASPAPRPPAQLAADASFTLDFKFD</sequence>
<accession>A0A4R6FIU8</accession>
<keyword evidence="4" id="KW-1003">Cell membrane</keyword>
<evidence type="ECO:0000256" key="6">
    <source>
        <dbReference type="ARBA" id="ARBA00022692"/>
    </source>
</evidence>
<name>A0A4R6FIU8_9SPHN</name>
<dbReference type="GO" id="GO:0055085">
    <property type="term" value="P:transmembrane transport"/>
    <property type="evidence" value="ECO:0007669"/>
    <property type="project" value="InterPro"/>
</dbReference>
<evidence type="ECO:0000256" key="5">
    <source>
        <dbReference type="ARBA" id="ARBA00022519"/>
    </source>
</evidence>
<comment type="similarity">
    <text evidence="2">Belongs to the TonB family.</text>
</comment>
<gene>
    <name evidence="12" type="ORF">EV664_108129</name>
</gene>
<protein>
    <submittedName>
        <fullName evidence="12">Protein TonB</fullName>
    </submittedName>
</protein>
<dbReference type="InterPro" id="IPR051045">
    <property type="entry name" value="TonB-dependent_transducer"/>
</dbReference>
<comment type="caution">
    <text evidence="12">The sequence shown here is derived from an EMBL/GenBank/DDBJ whole genome shotgun (WGS) entry which is preliminary data.</text>
</comment>
<organism evidence="12 13">
    <name type="scientific">Stakelama pacifica</name>
    <dbReference type="NCBI Taxonomy" id="517720"/>
    <lineage>
        <taxon>Bacteria</taxon>
        <taxon>Pseudomonadati</taxon>
        <taxon>Pseudomonadota</taxon>
        <taxon>Alphaproteobacteria</taxon>
        <taxon>Sphingomonadales</taxon>
        <taxon>Sphingomonadaceae</taxon>
        <taxon>Stakelama</taxon>
    </lineage>
</organism>
<dbReference type="AlphaFoldDB" id="A0A4R6FIU8"/>
<dbReference type="Gene3D" id="3.30.1150.10">
    <property type="match status" value="1"/>
</dbReference>
<dbReference type="InterPro" id="IPR006260">
    <property type="entry name" value="TonB/TolA_C"/>
</dbReference>
<keyword evidence="5" id="KW-0997">Cell inner membrane</keyword>
<dbReference type="SUPFAM" id="SSF74653">
    <property type="entry name" value="TolA/TonB C-terminal domain"/>
    <property type="match status" value="1"/>
</dbReference>
<evidence type="ECO:0000259" key="11">
    <source>
        <dbReference type="PROSITE" id="PS52015"/>
    </source>
</evidence>
<evidence type="ECO:0000313" key="13">
    <source>
        <dbReference type="Proteomes" id="UP000295493"/>
    </source>
</evidence>
<feature type="region of interest" description="Disordered" evidence="10">
    <location>
        <begin position="40"/>
        <end position="103"/>
    </location>
</feature>
<feature type="compositionally biased region" description="Pro residues" evidence="10">
    <location>
        <begin position="122"/>
        <end position="134"/>
    </location>
</feature>
<dbReference type="GO" id="GO:0031992">
    <property type="term" value="F:energy transducer activity"/>
    <property type="evidence" value="ECO:0007669"/>
    <property type="project" value="TreeGrafter"/>
</dbReference>
<dbReference type="Proteomes" id="UP000295493">
    <property type="component" value="Unassembled WGS sequence"/>
</dbReference>
<dbReference type="InterPro" id="IPR037682">
    <property type="entry name" value="TonB_C"/>
</dbReference>
<proteinExistence type="inferred from homology"/>
<evidence type="ECO:0000256" key="3">
    <source>
        <dbReference type="ARBA" id="ARBA00022448"/>
    </source>
</evidence>
<evidence type="ECO:0000256" key="10">
    <source>
        <dbReference type="SAM" id="MobiDB-lite"/>
    </source>
</evidence>
<dbReference type="EMBL" id="SNWD01000008">
    <property type="protein sequence ID" value="TDN81187.1"/>
    <property type="molecule type" value="Genomic_DNA"/>
</dbReference>
<dbReference type="GO" id="GO:0098797">
    <property type="term" value="C:plasma membrane protein complex"/>
    <property type="evidence" value="ECO:0007669"/>
    <property type="project" value="TreeGrafter"/>
</dbReference>